<feature type="transmembrane region" description="Helical" evidence="9">
    <location>
        <begin position="100"/>
        <end position="124"/>
    </location>
</feature>
<comment type="similarity">
    <text evidence="2">Belongs to the UPF0053 family.</text>
</comment>
<evidence type="ECO:0000256" key="7">
    <source>
        <dbReference type="ARBA" id="ARBA00023122"/>
    </source>
</evidence>
<keyword evidence="4 9" id="KW-0812">Transmembrane</keyword>
<dbReference type="SUPFAM" id="SSF54631">
    <property type="entry name" value="CBS-domain pair"/>
    <property type="match status" value="1"/>
</dbReference>
<feature type="transmembrane region" description="Helical" evidence="9">
    <location>
        <begin position="6"/>
        <end position="30"/>
    </location>
</feature>
<dbReference type="AlphaFoldDB" id="A0A268NVE6"/>
<dbReference type="InterPro" id="IPR046342">
    <property type="entry name" value="CBS_dom_sf"/>
</dbReference>
<evidence type="ECO:0000313" key="11">
    <source>
        <dbReference type="Proteomes" id="UP000216207"/>
    </source>
</evidence>
<dbReference type="EMBL" id="NPCC01000034">
    <property type="protein sequence ID" value="PAE87456.1"/>
    <property type="molecule type" value="Genomic_DNA"/>
</dbReference>
<dbReference type="Gene3D" id="3.30.465.10">
    <property type="match status" value="1"/>
</dbReference>
<keyword evidence="3" id="KW-1003">Cell membrane</keyword>
<dbReference type="SUPFAM" id="SSF56176">
    <property type="entry name" value="FAD-binding/transporter-associated domain-like"/>
    <property type="match status" value="1"/>
</dbReference>
<dbReference type="SMART" id="SM00116">
    <property type="entry name" value="CBS"/>
    <property type="match status" value="2"/>
</dbReference>
<dbReference type="InterPro" id="IPR005170">
    <property type="entry name" value="Transptr-assoc_dom"/>
</dbReference>
<dbReference type="PANTHER" id="PTHR43099">
    <property type="entry name" value="UPF0053 PROTEIN YRKA"/>
    <property type="match status" value="1"/>
</dbReference>
<accession>A0A268NVE6</accession>
<proteinExistence type="inferred from homology"/>
<evidence type="ECO:0000256" key="1">
    <source>
        <dbReference type="ARBA" id="ARBA00004651"/>
    </source>
</evidence>
<name>A0A268NVE6_SHOCL</name>
<dbReference type="PANTHER" id="PTHR43099:SF2">
    <property type="entry name" value="UPF0053 PROTEIN YRKA"/>
    <property type="match status" value="1"/>
</dbReference>
<evidence type="ECO:0000256" key="8">
    <source>
        <dbReference type="ARBA" id="ARBA00023136"/>
    </source>
</evidence>
<dbReference type="InterPro" id="IPR016169">
    <property type="entry name" value="FAD-bd_PCMH_sub2"/>
</dbReference>
<evidence type="ECO:0000256" key="2">
    <source>
        <dbReference type="ARBA" id="ARBA00006337"/>
    </source>
</evidence>
<dbReference type="PROSITE" id="PS51371">
    <property type="entry name" value="CBS"/>
    <property type="match status" value="2"/>
</dbReference>
<dbReference type="CDD" id="cd04590">
    <property type="entry name" value="CBS_pair_CorC_HlyC_assoc"/>
    <property type="match status" value="1"/>
</dbReference>
<evidence type="ECO:0000256" key="3">
    <source>
        <dbReference type="ARBA" id="ARBA00022475"/>
    </source>
</evidence>
<dbReference type="Pfam" id="PF01595">
    <property type="entry name" value="CNNM"/>
    <property type="match status" value="1"/>
</dbReference>
<dbReference type="FunFam" id="3.10.580.10:FF:000002">
    <property type="entry name" value="Magnesium/cobalt efflux protein CorC"/>
    <property type="match status" value="1"/>
</dbReference>
<dbReference type="Proteomes" id="UP000216207">
    <property type="component" value="Unassembled WGS sequence"/>
</dbReference>
<evidence type="ECO:0000256" key="6">
    <source>
        <dbReference type="ARBA" id="ARBA00022989"/>
    </source>
</evidence>
<feature type="transmembrane region" description="Helical" evidence="9">
    <location>
        <begin position="136"/>
        <end position="158"/>
    </location>
</feature>
<dbReference type="Gene3D" id="3.10.580.10">
    <property type="entry name" value="CBS-domain"/>
    <property type="match status" value="1"/>
</dbReference>
<dbReference type="Pfam" id="PF00571">
    <property type="entry name" value="CBS"/>
    <property type="match status" value="2"/>
</dbReference>
<evidence type="ECO:0000313" key="10">
    <source>
        <dbReference type="EMBL" id="PAE87456.1"/>
    </source>
</evidence>
<evidence type="ECO:0000256" key="9">
    <source>
        <dbReference type="SAM" id="Phobius"/>
    </source>
</evidence>
<organism evidence="10 11">
    <name type="scientific">Shouchella clausii</name>
    <name type="common">Alkalihalobacillus clausii</name>
    <dbReference type="NCBI Taxonomy" id="79880"/>
    <lineage>
        <taxon>Bacteria</taxon>
        <taxon>Bacillati</taxon>
        <taxon>Bacillota</taxon>
        <taxon>Bacilli</taxon>
        <taxon>Bacillales</taxon>
        <taxon>Bacillaceae</taxon>
        <taxon>Shouchella</taxon>
    </lineage>
</organism>
<dbReference type="GO" id="GO:0050660">
    <property type="term" value="F:flavin adenine dinucleotide binding"/>
    <property type="evidence" value="ECO:0007669"/>
    <property type="project" value="InterPro"/>
</dbReference>
<dbReference type="InterPro" id="IPR002550">
    <property type="entry name" value="CNNM"/>
</dbReference>
<dbReference type="InterPro" id="IPR036318">
    <property type="entry name" value="FAD-bd_PCMH-like_sf"/>
</dbReference>
<keyword evidence="8 9" id="KW-0472">Membrane</keyword>
<dbReference type="GO" id="GO:0005886">
    <property type="term" value="C:plasma membrane"/>
    <property type="evidence" value="ECO:0007669"/>
    <property type="project" value="UniProtKB-SubCell"/>
</dbReference>
<keyword evidence="6 9" id="KW-1133">Transmembrane helix</keyword>
<protein>
    <submittedName>
        <fullName evidence="10">HlyC/CorC family transporter</fullName>
    </submittedName>
</protein>
<comment type="caution">
    <text evidence="10">The sequence shown here is derived from an EMBL/GenBank/DDBJ whole genome shotgun (WGS) entry which is preliminary data.</text>
</comment>
<dbReference type="Pfam" id="PF03471">
    <property type="entry name" value="CorC_HlyC"/>
    <property type="match status" value="1"/>
</dbReference>
<dbReference type="SMART" id="SM01091">
    <property type="entry name" value="CorC_HlyC"/>
    <property type="match status" value="1"/>
</dbReference>
<evidence type="ECO:0000256" key="5">
    <source>
        <dbReference type="ARBA" id="ARBA00022737"/>
    </source>
</evidence>
<dbReference type="OMA" id="HMLIGEM"/>
<dbReference type="InterPro" id="IPR044751">
    <property type="entry name" value="Ion_transp-like_CBS"/>
</dbReference>
<keyword evidence="7" id="KW-0129">CBS domain</keyword>
<dbReference type="InterPro" id="IPR051676">
    <property type="entry name" value="UPF0053_domain"/>
</dbReference>
<evidence type="ECO:0000256" key="4">
    <source>
        <dbReference type="ARBA" id="ARBA00022692"/>
    </source>
</evidence>
<sequence>MDIQQGLSLLAVAILIALTAFFVASEFAIVKIRSTQLEPHLATGKKSAIYAKKVTSNLDEYLSACQLGITITALGIGRLAEPTFEQMLHPFFEDVVPASAVTSLSIAVSFLFATFLHVVIGELAPKTIAIQRAEQVTLLFARPLVWFYRMLFPLIWSLNGSARLLIKMLGFKPMSEHEVTHTEEELRLIISDSYKGGEINQSEFKYVSKIFDFDDRIAKEIMVPRTEISAISIEDSLEDNLAIMREEKFTRYPVVNGDKDHILGIVNVREVLSDIVAPDVTEEIKLENYIRPVISVIESIPVNDLLVEMQKKQTHMAILYDEYGGTAGLITAEDIIEEIVGEIRDEFDVEEDPLISKIDEDHYLLDGKTLISEVNKLLHVEISEEDVDTIGGWLLTEKYDIAVGETLTFGPYVFAVKAFDGRQIKQIEVLKNDEENRFKKDEEERFDPPYEASGS</sequence>
<keyword evidence="5" id="KW-0677">Repeat</keyword>
<comment type="subcellular location">
    <subcellularLocation>
        <location evidence="1">Cell membrane</location>
        <topology evidence="1">Multi-pass membrane protein</topology>
    </subcellularLocation>
</comment>
<dbReference type="InterPro" id="IPR000644">
    <property type="entry name" value="CBS_dom"/>
</dbReference>
<dbReference type="RefSeq" id="WP_011246145.1">
    <property type="nucleotide sequence ID" value="NZ_BOQQ01000008.1"/>
</dbReference>
<gene>
    <name evidence="10" type="ORF">CHH72_18545</name>
</gene>
<reference evidence="10 11" key="1">
    <citation type="submission" date="2017-07" db="EMBL/GenBank/DDBJ databases">
        <title>Isolation and whole genome analysis of endospore-forming bacteria from heroin.</title>
        <authorList>
            <person name="Kalinowski J."/>
            <person name="Ahrens B."/>
            <person name="Al-Dilaimi A."/>
            <person name="Winkler A."/>
            <person name="Wibberg D."/>
            <person name="Schleenbecker U."/>
            <person name="Ruckert C."/>
            <person name="Wolfel R."/>
            <person name="Grass G."/>
        </authorList>
    </citation>
    <scope>NUCLEOTIDE SEQUENCE [LARGE SCALE GENOMIC DNA]</scope>
    <source>
        <strain evidence="10 11">7539</strain>
    </source>
</reference>
<dbReference type="PROSITE" id="PS51846">
    <property type="entry name" value="CNNM"/>
    <property type="match status" value="1"/>
</dbReference>